<gene>
    <name evidence="1" type="ORF">BGZ70_001365</name>
</gene>
<dbReference type="Gene3D" id="2.70.50.70">
    <property type="match status" value="1"/>
</dbReference>
<evidence type="ECO:0000313" key="1">
    <source>
        <dbReference type="EMBL" id="KAF9968629.1"/>
    </source>
</evidence>
<organism evidence="1 2">
    <name type="scientific">Mortierella alpina</name>
    <name type="common">Oleaginous fungus</name>
    <name type="synonym">Mortierella renispora</name>
    <dbReference type="NCBI Taxonomy" id="64518"/>
    <lineage>
        <taxon>Eukaryota</taxon>
        <taxon>Fungi</taxon>
        <taxon>Fungi incertae sedis</taxon>
        <taxon>Mucoromycota</taxon>
        <taxon>Mortierellomycotina</taxon>
        <taxon>Mortierellomycetes</taxon>
        <taxon>Mortierellales</taxon>
        <taxon>Mortierellaceae</taxon>
        <taxon>Mortierella</taxon>
    </lineage>
</organism>
<dbReference type="EMBL" id="JAAAHY010000013">
    <property type="protein sequence ID" value="KAF9968629.1"/>
    <property type="molecule type" value="Genomic_DNA"/>
</dbReference>
<dbReference type="PANTHER" id="PTHR36182:SF1">
    <property type="entry name" value="PROTEIN, PUTATIVE (AFU_ORTHOLOGUE AFUA_6G10930)-RELATED"/>
    <property type="match status" value="1"/>
</dbReference>
<accession>A0A9P6JEP7</accession>
<dbReference type="PANTHER" id="PTHR36182">
    <property type="entry name" value="PROTEIN, PUTATIVE (AFU_ORTHOLOGUE AFUA_6G10930)-RELATED"/>
    <property type="match status" value="1"/>
</dbReference>
<dbReference type="Proteomes" id="UP000738359">
    <property type="component" value="Unassembled WGS sequence"/>
</dbReference>
<proteinExistence type="predicted"/>
<keyword evidence="2" id="KW-1185">Reference proteome</keyword>
<comment type="caution">
    <text evidence="1">The sequence shown here is derived from an EMBL/GenBank/DDBJ whole genome shotgun (WGS) entry which is preliminary data.</text>
</comment>
<protein>
    <submittedName>
        <fullName evidence="1">Uncharacterized protein</fullName>
    </submittedName>
</protein>
<reference evidence="1" key="1">
    <citation type="journal article" date="2020" name="Fungal Divers.">
        <title>Resolving the Mortierellaceae phylogeny through synthesis of multi-gene phylogenetics and phylogenomics.</title>
        <authorList>
            <person name="Vandepol N."/>
            <person name="Liber J."/>
            <person name="Desiro A."/>
            <person name="Na H."/>
            <person name="Kennedy M."/>
            <person name="Barry K."/>
            <person name="Grigoriev I.V."/>
            <person name="Miller A.N."/>
            <person name="O'Donnell K."/>
            <person name="Stajich J.E."/>
            <person name="Bonito G."/>
        </authorList>
    </citation>
    <scope>NUCLEOTIDE SEQUENCE</scope>
    <source>
        <strain evidence="1">CK1249</strain>
    </source>
</reference>
<dbReference type="OrthoDB" id="2342176at2759"/>
<name>A0A9P6JEP7_MORAP</name>
<sequence length="136" mass="15046">MGWALSYDDGKTWVVIKTLIRSCFRGAKKNANYTVPIPKGAPSGKAVFMWLWNNASGVRELYSNCADIEIQGQADGKLTGVVPLIANYGNDSLPIPEFPTEKQDDKHEAFDKRKEITIVGRKSKASGAKRMRSTEP</sequence>
<dbReference type="AlphaFoldDB" id="A0A9P6JEP7"/>
<evidence type="ECO:0000313" key="2">
    <source>
        <dbReference type="Proteomes" id="UP000738359"/>
    </source>
</evidence>